<proteinExistence type="predicted"/>
<dbReference type="AlphaFoldDB" id="A0A9W7XG67"/>
<protein>
    <recommendedName>
        <fullName evidence="3">P-loop containing nucleoside triphosphate hydrolase protein</fullName>
    </recommendedName>
</protein>
<dbReference type="Proteomes" id="UP001145021">
    <property type="component" value="Unassembled WGS sequence"/>
</dbReference>
<evidence type="ECO:0000313" key="2">
    <source>
        <dbReference type="Proteomes" id="UP001145021"/>
    </source>
</evidence>
<gene>
    <name evidence="1" type="ORF">LPJ64_005392</name>
</gene>
<accession>A0A9W7XG67</accession>
<sequence length="231" mass="25685">MSQNSETPSSTDQTVSELADYLVSLLDASRHDNRRIIIAVSGTPGSGKTYLSGLLCSKVNSRCSDMPAVVFPLDGFHLTKAQLAAMDDPEMAMKRRGSAWTFDAEGFVATVQRIHEQAHLETLVPSFDHAIGDPVADEIAIRPDHRLVIVEGLYAHVSDEPWAQLDRYVSERWWVEPRSREASIERLLKRHIDTGLSADRDAAALRFASNDSLNAQYAETCRLPPTRIILN</sequence>
<organism evidence="1 2">
    <name type="scientific">Coemansia asiatica</name>
    <dbReference type="NCBI Taxonomy" id="1052880"/>
    <lineage>
        <taxon>Eukaryota</taxon>
        <taxon>Fungi</taxon>
        <taxon>Fungi incertae sedis</taxon>
        <taxon>Zoopagomycota</taxon>
        <taxon>Kickxellomycotina</taxon>
        <taxon>Kickxellomycetes</taxon>
        <taxon>Kickxellales</taxon>
        <taxon>Kickxellaceae</taxon>
        <taxon>Coemansia</taxon>
    </lineage>
</organism>
<dbReference type="InterPro" id="IPR027417">
    <property type="entry name" value="P-loop_NTPase"/>
</dbReference>
<evidence type="ECO:0000313" key="1">
    <source>
        <dbReference type="EMBL" id="KAJ1642794.1"/>
    </source>
</evidence>
<keyword evidence="2" id="KW-1185">Reference proteome</keyword>
<dbReference type="PANTHER" id="PTHR10285">
    <property type="entry name" value="URIDINE KINASE"/>
    <property type="match status" value="1"/>
</dbReference>
<name>A0A9W7XG67_9FUNG</name>
<dbReference type="SUPFAM" id="SSF52540">
    <property type="entry name" value="P-loop containing nucleoside triphosphate hydrolases"/>
    <property type="match status" value="1"/>
</dbReference>
<dbReference type="Gene3D" id="3.40.50.300">
    <property type="entry name" value="P-loop containing nucleotide triphosphate hydrolases"/>
    <property type="match status" value="2"/>
</dbReference>
<dbReference type="EMBL" id="JANBOH010000338">
    <property type="protein sequence ID" value="KAJ1642794.1"/>
    <property type="molecule type" value="Genomic_DNA"/>
</dbReference>
<reference evidence="1" key="1">
    <citation type="submission" date="2022-07" db="EMBL/GenBank/DDBJ databases">
        <title>Phylogenomic reconstructions and comparative analyses of Kickxellomycotina fungi.</title>
        <authorList>
            <person name="Reynolds N.K."/>
            <person name="Stajich J.E."/>
            <person name="Barry K."/>
            <person name="Grigoriev I.V."/>
            <person name="Crous P."/>
            <person name="Smith M.E."/>
        </authorList>
    </citation>
    <scope>NUCLEOTIDE SEQUENCE</scope>
    <source>
        <strain evidence="1">NBRC 105413</strain>
    </source>
</reference>
<evidence type="ECO:0008006" key="3">
    <source>
        <dbReference type="Google" id="ProtNLM"/>
    </source>
</evidence>
<comment type="caution">
    <text evidence="1">The sequence shown here is derived from an EMBL/GenBank/DDBJ whole genome shotgun (WGS) entry which is preliminary data.</text>
</comment>